<evidence type="ECO:0000313" key="2">
    <source>
        <dbReference type="EMBL" id="GLJ79855.1"/>
    </source>
</evidence>
<name>A0A9W6HGW5_9MICO</name>
<gene>
    <name evidence="2" type="ORF">GCM10017586_15370</name>
</gene>
<reference evidence="2" key="2">
    <citation type="submission" date="2023-01" db="EMBL/GenBank/DDBJ databases">
        <authorList>
            <person name="Sun Q."/>
            <person name="Evtushenko L."/>
        </authorList>
    </citation>
    <scope>NUCLEOTIDE SEQUENCE</scope>
    <source>
        <strain evidence="2">VKM Ac-1447</strain>
    </source>
</reference>
<dbReference type="Pfam" id="PF07811">
    <property type="entry name" value="TadE"/>
    <property type="match status" value="1"/>
</dbReference>
<comment type="caution">
    <text evidence="2">The sequence shown here is derived from an EMBL/GenBank/DDBJ whole genome shotgun (WGS) entry which is preliminary data.</text>
</comment>
<proteinExistence type="predicted"/>
<dbReference type="EMBL" id="BSEO01000005">
    <property type="protein sequence ID" value="GLJ79855.1"/>
    <property type="molecule type" value="Genomic_DNA"/>
</dbReference>
<dbReference type="InterPro" id="IPR012495">
    <property type="entry name" value="TadE-like_dom"/>
</dbReference>
<organism evidence="2 3">
    <name type="scientific">Microbacterium imperiale</name>
    <dbReference type="NCBI Taxonomy" id="33884"/>
    <lineage>
        <taxon>Bacteria</taxon>
        <taxon>Bacillati</taxon>
        <taxon>Actinomycetota</taxon>
        <taxon>Actinomycetes</taxon>
        <taxon>Micrococcales</taxon>
        <taxon>Microbacteriaceae</taxon>
        <taxon>Microbacterium</taxon>
    </lineage>
</organism>
<dbReference type="RefSeq" id="WP_210007400.1">
    <property type="nucleotide sequence ID" value="NZ_BSEO01000005.1"/>
</dbReference>
<dbReference type="AlphaFoldDB" id="A0A9W6HGW5"/>
<protein>
    <recommendedName>
        <fullName evidence="1">TadE-like domain-containing protein</fullName>
    </recommendedName>
</protein>
<feature type="domain" description="TadE-like" evidence="1">
    <location>
        <begin position="9"/>
        <end position="51"/>
    </location>
</feature>
<accession>A0A9W6HGW5</accession>
<dbReference type="Proteomes" id="UP001142317">
    <property type="component" value="Unassembled WGS sequence"/>
</dbReference>
<evidence type="ECO:0000313" key="3">
    <source>
        <dbReference type="Proteomes" id="UP001142317"/>
    </source>
</evidence>
<dbReference type="InterPro" id="IPR049790">
    <property type="entry name" value="Rv3655c/TadE"/>
</dbReference>
<sequence>MNLRRDERGSATAEFAIVVPAALLVVLLAVASLAAAGTQVRLEHAAAQAARLAARGEDAGRAHATVTAAVPGASLSLGDDGDLVCAVVSADHGVPLPLPPLRARACALAGDLT</sequence>
<keyword evidence="3" id="KW-1185">Reference proteome</keyword>
<reference evidence="2" key="1">
    <citation type="journal article" date="2014" name="Int. J. Syst. Evol. Microbiol.">
        <title>Complete genome sequence of Corynebacterium casei LMG S-19264T (=DSM 44701T), isolated from a smear-ripened cheese.</title>
        <authorList>
            <consortium name="US DOE Joint Genome Institute (JGI-PGF)"/>
            <person name="Walter F."/>
            <person name="Albersmeier A."/>
            <person name="Kalinowski J."/>
            <person name="Ruckert C."/>
        </authorList>
    </citation>
    <scope>NUCLEOTIDE SEQUENCE</scope>
    <source>
        <strain evidence="2">VKM Ac-1447</strain>
    </source>
</reference>
<dbReference type="NCBIfam" id="NF041390">
    <property type="entry name" value="TadE_Rv3655c"/>
    <property type="match status" value="1"/>
</dbReference>
<evidence type="ECO:0000259" key="1">
    <source>
        <dbReference type="Pfam" id="PF07811"/>
    </source>
</evidence>